<dbReference type="PANTHER" id="PTHR46481">
    <property type="entry name" value="ZINC FINGER BED DOMAIN-CONTAINING PROTEIN 4"/>
    <property type="match status" value="1"/>
</dbReference>
<dbReference type="Proteomes" id="UP001396898">
    <property type="component" value="Unassembled WGS sequence"/>
</dbReference>
<keyword evidence="4" id="KW-0862">Zinc</keyword>
<evidence type="ECO:0000259" key="7">
    <source>
        <dbReference type="Pfam" id="PF05699"/>
    </source>
</evidence>
<name>A0ABR1RKN1_9PEZI</name>
<evidence type="ECO:0000256" key="1">
    <source>
        <dbReference type="ARBA" id="ARBA00004123"/>
    </source>
</evidence>
<dbReference type="SUPFAM" id="SSF53098">
    <property type="entry name" value="Ribonuclease H-like"/>
    <property type="match status" value="1"/>
</dbReference>
<accession>A0ABR1RKN1</accession>
<dbReference type="Pfam" id="PF05699">
    <property type="entry name" value="Dimer_Tnp_hAT"/>
    <property type="match status" value="1"/>
</dbReference>
<dbReference type="InterPro" id="IPR052035">
    <property type="entry name" value="ZnF_BED_domain_contain"/>
</dbReference>
<keyword evidence="2" id="KW-0479">Metal-binding</keyword>
<evidence type="ECO:0000256" key="6">
    <source>
        <dbReference type="SAM" id="MobiDB-lite"/>
    </source>
</evidence>
<dbReference type="EMBL" id="JAQQWI010000013">
    <property type="protein sequence ID" value="KAK8013477.1"/>
    <property type="molecule type" value="Genomic_DNA"/>
</dbReference>
<protein>
    <recommendedName>
        <fullName evidence="7">HAT C-terminal dimerisation domain-containing protein</fullName>
    </recommendedName>
</protein>
<reference evidence="8 9" key="1">
    <citation type="submission" date="2023-01" db="EMBL/GenBank/DDBJ databases">
        <title>Analysis of 21 Apiospora genomes using comparative genomics revels a genus with tremendous synthesis potential of carbohydrate active enzymes and secondary metabolites.</title>
        <authorList>
            <person name="Sorensen T."/>
        </authorList>
    </citation>
    <scope>NUCLEOTIDE SEQUENCE [LARGE SCALE GENOMIC DNA]</scope>
    <source>
        <strain evidence="8 9">CBS 20057</strain>
    </source>
</reference>
<feature type="compositionally biased region" description="Basic and acidic residues" evidence="6">
    <location>
        <begin position="107"/>
        <end position="116"/>
    </location>
</feature>
<evidence type="ECO:0000256" key="2">
    <source>
        <dbReference type="ARBA" id="ARBA00022723"/>
    </source>
</evidence>
<proteinExistence type="predicted"/>
<comment type="subcellular location">
    <subcellularLocation>
        <location evidence="1">Nucleus</location>
    </subcellularLocation>
</comment>
<evidence type="ECO:0000256" key="5">
    <source>
        <dbReference type="ARBA" id="ARBA00023242"/>
    </source>
</evidence>
<keyword evidence="5" id="KW-0539">Nucleus</keyword>
<dbReference type="InterPro" id="IPR012337">
    <property type="entry name" value="RNaseH-like_sf"/>
</dbReference>
<comment type="caution">
    <text evidence="8">The sequence shown here is derived from an EMBL/GenBank/DDBJ whole genome shotgun (WGS) entry which is preliminary data.</text>
</comment>
<dbReference type="PANTHER" id="PTHR46481:SF10">
    <property type="entry name" value="ZINC FINGER BED DOMAIN-CONTAINING PROTEIN 39"/>
    <property type="match status" value="1"/>
</dbReference>
<feature type="region of interest" description="Disordered" evidence="6">
    <location>
        <begin position="682"/>
        <end position="703"/>
    </location>
</feature>
<keyword evidence="9" id="KW-1185">Reference proteome</keyword>
<feature type="compositionally biased region" description="Basic and acidic residues" evidence="6">
    <location>
        <begin position="684"/>
        <end position="695"/>
    </location>
</feature>
<dbReference type="InterPro" id="IPR008906">
    <property type="entry name" value="HATC_C_dom"/>
</dbReference>
<organism evidence="8 9">
    <name type="scientific">Apiospora marii</name>
    <dbReference type="NCBI Taxonomy" id="335849"/>
    <lineage>
        <taxon>Eukaryota</taxon>
        <taxon>Fungi</taxon>
        <taxon>Dikarya</taxon>
        <taxon>Ascomycota</taxon>
        <taxon>Pezizomycotina</taxon>
        <taxon>Sordariomycetes</taxon>
        <taxon>Xylariomycetidae</taxon>
        <taxon>Amphisphaeriales</taxon>
        <taxon>Apiosporaceae</taxon>
        <taxon>Apiospora</taxon>
    </lineage>
</organism>
<evidence type="ECO:0000313" key="9">
    <source>
        <dbReference type="Proteomes" id="UP001396898"/>
    </source>
</evidence>
<sequence>MRRSTLINTLKMPIYHAAADSIPTTNQGHEAALFRHFPGFAFSERVRDTSSWLWQFGYDIQNRDSRRWVCKLCIIANSPLPKNIHPSGLQNAAGHLYTKHFVLAPPDKPKSREEKKRNRSPRPLQSIARYMSLTPGVPVEQAVINKLVKMFDRKRFQQLLMEWIVAQNQPFSIVEQPELRAIFEYLNPQVSIQEAHLTRPSIKSLIVTQYSKHRSRVIDALKDAPGRIHLVFDGWRSGNRKIVIGLTCVFPHQDYQPRKVTLGISEMPGRHQGEDVARVVSDLVTQFDIGEKIGACVTDNASSNDTEMHHLGETFDWGGWTGRCFGHILNLAAKLLLHGNAEQPVETFIETHEQLTDAEYDLWRKEGPVALQHLEDILTSFETVLTRLEGDGQIRRRAGGFRGSYGNIWDVLPAYEYLLSKLEHFKEIANGIPDPIQFRVGVNAAWDKLTAYYNRLDDVYFYYAAFTFHPAQGWGGLARLWRDNPPDWLARAKMIVKSHWINEYKHMAIPPKQPAHAAILPQAARREGRYAANDWDEFIQSTQRIENPLPAEIGDEWDAWMAELPDPDDRYVTDPIVYWFIRRFKYPRLSQMALDTLTIPAMSAECERLFSAAGRLLNSTRSSLEIVIVSMCMALRPWLRAGILHDEEVDQTVISVVERVEQDTLEQLSYGEQVARVTQWIAEGEPRPGSRNRGDEEVDDTPE</sequence>
<evidence type="ECO:0000256" key="4">
    <source>
        <dbReference type="ARBA" id="ARBA00022833"/>
    </source>
</evidence>
<evidence type="ECO:0000313" key="8">
    <source>
        <dbReference type="EMBL" id="KAK8013477.1"/>
    </source>
</evidence>
<feature type="domain" description="HAT C-terminal dimerisation" evidence="7">
    <location>
        <begin position="559"/>
        <end position="639"/>
    </location>
</feature>
<feature type="region of interest" description="Disordered" evidence="6">
    <location>
        <begin position="103"/>
        <end position="125"/>
    </location>
</feature>
<keyword evidence="3" id="KW-0863">Zinc-finger</keyword>
<evidence type="ECO:0000256" key="3">
    <source>
        <dbReference type="ARBA" id="ARBA00022771"/>
    </source>
</evidence>
<gene>
    <name evidence="8" type="ORF">PG991_009070</name>
</gene>